<evidence type="ECO:0000256" key="3">
    <source>
        <dbReference type="ARBA" id="ARBA00022723"/>
    </source>
</evidence>
<comment type="similarity">
    <text evidence="2">Belongs to the HAD-like hydrolase superfamily. CbbY/CbbZ/Gph/YieH family.</text>
</comment>
<keyword evidence="6" id="KW-1185">Reference proteome</keyword>
<evidence type="ECO:0000256" key="4">
    <source>
        <dbReference type="ARBA" id="ARBA00022842"/>
    </source>
</evidence>
<dbReference type="SFLD" id="SFLDG01135">
    <property type="entry name" value="C1.5.6:_HAD__Beta-PGM__Phospha"/>
    <property type="match status" value="1"/>
</dbReference>
<dbReference type="OrthoDB" id="9797743at2"/>
<protein>
    <submittedName>
        <fullName evidence="5">HAD family hydrolase</fullName>
    </submittedName>
</protein>
<proteinExistence type="inferred from homology"/>
<dbReference type="Proteomes" id="UP000284202">
    <property type="component" value="Unassembled WGS sequence"/>
</dbReference>
<accession>A0A418T414</accession>
<evidence type="ECO:0000313" key="6">
    <source>
        <dbReference type="Proteomes" id="UP000284202"/>
    </source>
</evidence>
<dbReference type="EMBL" id="QZCG01000002">
    <property type="protein sequence ID" value="RJE87926.1"/>
    <property type="molecule type" value="Genomic_DNA"/>
</dbReference>
<dbReference type="Gene3D" id="3.40.50.1000">
    <property type="entry name" value="HAD superfamily/HAD-like"/>
    <property type="match status" value="1"/>
</dbReference>
<dbReference type="Pfam" id="PF13419">
    <property type="entry name" value="HAD_2"/>
    <property type="match status" value="1"/>
</dbReference>
<evidence type="ECO:0000256" key="2">
    <source>
        <dbReference type="ARBA" id="ARBA00006171"/>
    </source>
</evidence>
<dbReference type="RefSeq" id="WP_119745861.1">
    <property type="nucleotide sequence ID" value="NZ_QZCG01000002.1"/>
</dbReference>
<dbReference type="SFLD" id="SFLDS00003">
    <property type="entry name" value="Haloacid_Dehalogenase"/>
    <property type="match status" value="1"/>
</dbReference>
<evidence type="ECO:0000256" key="1">
    <source>
        <dbReference type="ARBA" id="ARBA00001946"/>
    </source>
</evidence>
<evidence type="ECO:0000313" key="5">
    <source>
        <dbReference type="EMBL" id="RJE87926.1"/>
    </source>
</evidence>
<dbReference type="CDD" id="cd07526">
    <property type="entry name" value="HAD_BPGM_like"/>
    <property type="match status" value="1"/>
</dbReference>
<dbReference type="Gene3D" id="1.10.150.240">
    <property type="entry name" value="Putative phosphatase, domain 2"/>
    <property type="match status" value="1"/>
</dbReference>
<keyword evidence="5" id="KW-0378">Hydrolase</keyword>
<keyword evidence="3" id="KW-0479">Metal-binding</keyword>
<dbReference type="GO" id="GO:0046872">
    <property type="term" value="F:metal ion binding"/>
    <property type="evidence" value="ECO:0007669"/>
    <property type="project" value="UniProtKB-KW"/>
</dbReference>
<gene>
    <name evidence="5" type="ORF">D3P04_03100</name>
</gene>
<dbReference type="NCBIfam" id="TIGR01509">
    <property type="entry name" value="HAD-SF-IA-v3"/>
    <property type="match status" value="1"/>
</dbReference>
<dbReference type="InterPro" id="IPR041492">
    <property type="entry name" value="HAD_2"/>
</dbReference>
<name>A0A418T414_9RHOB</name>
<dbReference type="GO" id="GO:0016787">
    <property type="term" value="F:hydrolase activity"/>
    <property type="evidence" value="ECO:0007669"/>
    <property type="project" value="UniProtKB-KW"/>
</dbReference>
<dbReference type="InterPro" id="IPR036412">
    <property type="entry name" value="HAD-like_sf"/>
</dbReference>
<dbReference type="SUPFAM" id="SSF56784">
    <property type="entry name" value="HAD-like"/>
    <property type="match status" value="1"/>
</dbReference>
<organism evidence="5 6">
    <name type="scientific">Paracoccus onubensis</name>
    <dbReference type="NCBI Taxonomy" id="1675788"/>
    <lineage>
        <taxon>Bacteria</taxon>
        <taxon>Pseudomonadati</taxon>
        <taxon>Pseudomonadota</taxon>
        <taxon>Alphaproteobacteria</taxon>
        <taxon>Rhodobacterales</taxon>
        <taxon>Paracoccaceae</taxon>
        <taxon>Paracoccus</taxon>
    </lineage>
</organism>
<comment type="caution">
    <text evidence="5">The sequence shown here is derived from an EMBL/GenBank/DDBJ whole genome shotgun (WGS) entry which is preliminary data.</text>
</comment>
<comment type="cofactor">
    <cofactor evidence="1">
        <name>Mg(2+)</name>
        <dbReference type="ChEBI" id="CHEBI:18420"/>
    </cofactor>
</comment>
<dbReference type="AlphaFoldDB" id="A0A418T414"/>
<dbReference type="InterPro" id="IPR023214">
    <property type="entry name" value="HAD_sf"/>
</dbReference>
<dbReference type="InterPro" id="IPR006439">
    <property type="entry name" value="HAD-SF_hydro_IA"/>
</dbReference>
<dbReference type="PANTHER" id="PTHR46193:SF10">
    <property type="entry name" value="6-PHOSPHOGLUCONATE PHOSPHATASE"/>
    <property type="match status" value="1"/>
</dbReference>
<sequence>MIIFDCDGVLVDSEILSCETDARLMRTAGHQITTEDIIHRFIGRPKHAIWAELAEERGQPWPSDLLQQADEILLERLRTELKPVRGITDALQKLDLPRAVASSSGVTKLKLSLEVCGLSDFFGPHIYSAEQVARGKPAPDVFLLAASQLGADPGDCLVIEDSAAGVTAARRAGMQALGFTGGRHTWPTHAARLRDAGAIDVITHMELLPGRLADWKRAA</sequence>
<dbReference type="InterPro" id="IPR051600">
    <property type="entry name" value="Beta-PGM-like"/>
</dbReference>
<reference evidence="6" key="1">
    <citation type="submission" date="2018-09" db="EMBL/GenBank/DDBJ databases">
        <title>Acidovorax cavernicola nov. sp. isolated from Gruta de las Maravillas (Aracena, Spain).</title>
        <authorList>
            <person name="Jurado V."/>
            <person name="Gutierrez-Patricio S."/>
            <person name="Gonzalez-Pimentel J.L."/>
            <person name="Miller A.Z."/>
            <person name="Laiz L."/>
            <person name="Saiz-Jimenez C."/>
        </authorList>
    </citation>
    <scope>NUCLEOTIDE SEQUENCE [LARGE SCALE GENOMIC DNA]</scope>
    <source>
        <strain evidence="6">1011MAR3C25</strain>
    </source>
</reference>
<dbReference type="SFLD" id="SFLDG01129">
    <property type="entry name" value="C1.5:_HAD__Beta-PGM__Phosphata"/>
    <property type="match status" value="1"/>
</dbReference>
<keyword evidence="4" id="KW-0460">Magnesium</keyword>
<dbReference type="PANTHER" id="PTHR46193">
    <property type="entry name" value="6-PHOSPHOGLUCONATE PHOSPHATASE"/>
    <property type="match status" value="1"/>
</dbReference>
<dbReference type="InterPro" id="IPR023198">
    <property type="entry name" value="PGP-like_dom2"/>
</dbReference>